<feature type="transmembrane region" description="Helical" evidence="1">
    <location>
        <begin position="22"/>
        <end position="45"/>
    </location>
</feature>
<keyword evidence="3" id="KW-1185">Reference proteome</keyword>
<evidence type="ECO:0000313" key="3">
    <source>
        <dbReference type="Proteomes" id="UP001209553"/>
    </source>
</evidence>
<accession>A0ABT2QS55</accession>
<reference evidence="2 3" key="1">
    <citation type="journal article" date="2023" name="Int. J. Syst. Evol. Microbiol.">
        <title>Streptococcus sciuri sp. nov., Staphylococcus marylandisciuri sp. nov. and Staphylococcus americanisciuri sp. nov., isolated from faeces of eastern grey squirrel (Sciurus carolinensis).</title>
        <authorList>
            <person name="Volokhov D.V."/>
            <person name="Zagorodnyaya T.A."/>
            <person name="Furtak V.A."/>
            <person name="Nattanmai G."/>
            <person name="Randall L."/>
            <person name="Jose S."/>
            <person name="Gao Y."/>
            <person name="Eisenberg T."/>
            <person name="Delmonte P."/>
            <person name="Blom J."/>
            <person name="Mitchell K.K."/>
        </authorList>
    </citation>
    <scope>NUCLEOTIDE SEQUENCE [LARGE SCALE GENOMIC DNA]</scope>
    <source>
        <strain evidence="2 3">SQ8-PEA</strain>
    </source>
</reference>
<feature type="transmembrane region" description="Helical" evidence="1">
    <location>
        <begin position="57"/>
        <end position="76"/>
    </location>
</feature>
<sequence length="407" mass="48286">MSNQAIHLFKQRRIKIAKEKRYYNKFIFNGHFTVFLVLLLGAFILGYGQWLKSIPKGINYSLITSVIFALTSMFPMRTLLQNADRLFLLPFEKNMKDYIKCSLIYSYFQRVMRQIALLIIFFPLFFQINHHHYAFYILFTILALVLPFTGLILKWQWYKYDLEHWSIHLILFIIFTAGYYITLDTSQLTGLASIGIVLAISFFVGLANRQHLFPWERMIDIETQHRTNYYKFVNMFTDVKDLSEAAVRRRYLDPVLRVPKASHFNENYMYLFLFKRSFVRGKDAFNIILRLILIAGILMTWLHQPIVSLIIGCLFTYVILLQMSQFYTQQAYGLWPQVWPVDDSKVIKGYQQFLYRLLLIIALVFIVIYALVNPLYMYAGLLFILVGWLTILNIIKKLKYQESLLKD</sequence>
<feature type="transmembrane region" description="Helical" evidence="1">
    <location>
        <begin position="165"/>
        <end position="182"/>
    </location>
</feature>
<keyword evidence="1" id="KW-0812">Transmembrane</keyword>
<keyword evidence="1" id="KW-1133">Transmembrane helix</keyword>
<feature type="transmembrane region" description="Helical" evidence="1">
    <location>
        <begin position="308"/>
        <end position="327"/>
    </location>
</feature>
<feature type="transmembrane region" description="Helical" evidence="1">
    <location>
        <begin position="188"/>
        <end position="208"/>
    </location>
</feature>
<organism evidence="2 3">
    <name type="scientific">Staphylococcus marylandisciuri</name>
    <dbReference type="NCBI Taxonomy" id="2981529"/>
    <lineage>
        <taxon>Bacteria</taxon>
        <taxon>Bacillati</taxon>
        <taxon>Bacillota</taxon>
        <taxon>Bacilli</taxon>
        <taxon>Bacillales</taxon>
        <taxon>Staphylococcaceae</taxon>
        <taxon>Staphylococcus</taxon>
    </lineage>
</organism>
<feature type="transmembrane region" description="Helical" evidence="1">
    <location>
        <begin position="353"/>
        <end position="372"/>
    </location>
</feature>
<feature type="transmembrane region" description="Helical" evidence="1">
    <location>
        <begin position="111"/>
        <end position="128"/>
    </location>
</feature>
<keyword evidence="1" id="KW-0472">Membrane</keyword>
<dbReference type="NCBIfam" id="NF047570">
    <property type="entry name" value="ABC_perm_EcsB"/>
    <property type="match status" value="1"/>
</dbReference>
<evidence type="ECO:0000256" key="1">
    <source>
        <dbReference type="SAM" id="Phobius"/>
    </source>
</evidence>
<evidence type="ECO:0000313" key="2">
    <source>
        <dbReference type="EMBL" id="MCU5746809.1"/>
    </source>
</evidence>
<dbReference type="EMBL" id="JAOPKZ010000015">
    <property type="protein sequence ID" value="MCU5746809.1"/>
    <property type="molecule type" value="Genomic_DNA"/>
</dbReference>
<feature type="transmembrane region" description="Helical" evidence="1">
    <location>
        <begin position="378"/>
        <end position="395"/>
    </location>
</feature>
<dbReference type="Proteomes" id="UP001209553">
    <property type="component" value="Unassembled WGS sequence"/>
</dbReference>
<gene>
    <name evidence="2" type="ORF">N9R04_08945</name>
</gene>
<dbReference type="InterPro" id="IPR010288">
    <property type="entry name" value="EcsB_ABC"/>
</dbReference>
<dbReference type="Pfam" id="PF05975">
    <property type="entry name" value="EcsB"/>
    <property type="match status" value="1"/>
</dbReference>
<name>A0ABT2QS55_9STAP</name>
<dbReference type="PIRSF" id="PIRSF037259">
    <property type="entry name" value="EcsB_ABC"/>
    <property type="match status" value="1"/>
</dbReference>
<dbReference type="RefSeq" id="WP_262856492.1">
    <property type="nucleotide sequence ID" value="NZ_JAOPKZ010000015.1"/>
</dbReference>
<feature type="transmembrane region" description="Helical" evidence="1">
    <location>
        <begin position="134"/>
        <end position="153"/>
    </location>
</feature>
<comment type="caution">
    <text evidence="2">The sequence shown here is derived from an EMBL/GenBank/DDBJ whole genome shotgun (WGS) entry which is preliminary data.</text>
</comment>
<proteinExistence type="predicted"/>
<feature type="transmembrane region" description="Helical" evidence="1">
    <location>
        <begin position="284"/>
        <end position="302"/>
    </location>
</feature>
<protein>
    <submittedName>
        <fullName evidence="2">ABC transporter permease</fullName>
    </submittedName>
</protein>